<protein>
    <submittedName>
        <fullName evidence="2">Uncharacterized protein</fullName>
    </submittedName>
</protein>
<gene>
    <name evidence="2" type="ORF">UR63_C0003G0012</name>
</gene>
<dbReference type="EMBL" id="LBPX01000003">
    <property type="protein sequence ID" value="KKP68399.1"/>
    <property type="molecule type" value="Genomic_DNA"/>
</dbReference>
<accession>A0A0G0BG10</accession>
<dbReference type="Proteomes" id="UP000034127">
    <property type="component" value="Unassembled WGS sequence"/>
</dbReference>
<evidence type="ECO:0000313" key="3">
    <source>
        <dbReference type="Proteomes" id="UP000034127"/>
    </source>
</evidence>
<comment type="caution">
    <text evidence="2">The sequence shown here is derived from an EMBL/GenBank/DDBJ whole genome shotgun (WGS) entry which is preliminary data.</text>
</comment>
<feature type="transmembrane region" description="Helical" evidence="1">
    <location>
        <begin position="12"/>
        <end position="34"/>
    </location>
</feature>
<keyword evidence="1" id="KW-1133">Transmembrane helix</keyword>
<proteinExistence type="predicted"/>
<organism evidence="2 3">
    <name type="scientific">Candidatus Roizmanbacteria bacterium GW2011_GWC2_35_12</name>
    <dbReference type="NCBI Taxonomy" id="1618485"/>
    <lineage>
        <taxon>Bacteria</taxon>
        <taxon>Candidatus Roizmaniibacteriota</taxon>
    </lineage>
</organism>
<keyword evidence="1" id="KW-0812">Transmembrane</keyword>
<sequence length="149" mass="16542">MKIKLGFSLIEVLVFVTILSLFFVAAMAIATYSLRNMKINQHKILASHYTEEGLEWVRSEKEDDWGQFTDRGATGTGITYCLIGLNWSTATECGTNFELGIPPIFKREVNLINQVGNPVTQVNVTMAVSWIEGGTTLSIPINTTLKVLE</sequence>
<keyword evidence="1" id="KW-0472">Membrane</keyword>
<name>A0A0G0BG10_9BACT</name>
<evidence type="ECO:0000313" key="2">
    <source>
        <dbReference type="EMBL" id="KKP68399.1"/>
    </source>
</evidence>
<dbReference type="AlphaFoldDB" id="A0A0G0BG10"/>
<evidence type="ECO:0000256" key="1">
    <source>
        <dbReference type="SAM" id="Phobius"/>
    </source>
</evidence>
<reference evidence="2 3" key="1">
    <citation type="journal article" date="2015" name="Nature">
        <title>rRNA introns, odd ribosomes, and small enigmatic genomes across a large radiation of phyla.</title>
        <authorList>
            <person name="Brown C.T."/>
            <person name="Hug L.A."/>
            <person name="Thomas B.C."/>
            <person name="Sharon I."/>
            <person name="Castelle C.J."/>
            <person name="Singh A."/>
            <person name="Wilkins M.J."/>
            <person name="Williams K.H."/>
            <person name="Banfield J.F."/>
        </authorList>
    </citation>
    <scope>NUCLEOTIDE SEQUENCE [LARGE SCALE GENOMIC DNA]</scope>
</reference>